<keyword evidence="2" id="KW-0479">Metal-binding</keyword>
<organism evidence="3 4">
    <name type="scientific">Sphingobacterium tenebrionis</name>
    <dbReference type="NCBI Taxonomy" id="3111775"/>
    <lineage>
        <taxon>Bacteria</taxon>
        <taxon>Pseudomonadati</taxon>
        <taxon>Bacteroidota</taxon>
        <taxon>Sphingobacteriia</taxon>
        <taxon>Sphingobacteriales</taxon>
        <taxon>Sphingobacteriaceae</taxon>
        <taxon>Sphingobacterium</taxon>
    </lineage>
</organism>
<sequence length="156" mass="18857">MSTATFLNRDEFLKHWQGHRNLTRRTIEKFPAEELFRFFLGGMRTYGEMLKEMLTVSVPGLEGMVDRDDKPFNHDISVSTKDEVLKLWDEQTEKINELYGKIKDEEFYETFNLFGQYRDQNNNNLLYFLENEIHHRAQGYVYLRALDIEPPYFWER</sequence>
<dbReference type="InterPro" id="IPR034660">
    <property type="entry name" value="DinB/YfiT-like"/>
</dbReference>
<protein>
    <submittedName>
        <fullName evidence="3">DinB family protein</fullName>
    </submittedName>
</protein>
<dbReference type="InterPro" id="IPR007837">
    <property type="entry name" value="DinB"/>
</dbReference>
<dbReference type="SUPFAM" id="SSF109854">
    <property type="entry name" value="DinB/YfiT-like putative metalloenzymes"/>
    <property type="match status" value="1"/>
</dbReference>
<comment type="similarity">
    <text evidence="1">Belongs to the DinB family.</text>
</comment>
<evidence type="ECO:0000313" key="4">
    <source>
        <dbReference type="Proteomes" id="UP001363035"/>
    </source>
</evidence>
<gene>
    <name evidence="3" type="ORF">VJ786_13320</name>
</gene>
<evidence type="ECO:0000256" key="1">
    <source>
        <dbReference type="ARBA" id="ARBA00008635"/>
    </source>
</evidence>
<evidence type="ECO:0000313" key="3">
    <source>
        <dbReference type="EMBL" id="MEI5985879.1"/>
    </source>
</evidence>
<proteinExistence type="inferred from homology"/>
<name>A0ABU8I8Y2_9SPHI</name>
<reference evidence="3 4" key="1">
    <citation type="submission" date="2024-01" db="EMBL/GenBank/DDBJ databases">
        <title>Sphingobacterium tenebrionis sp. nov., a novel endophyte isolated from tenebrio molitor intestines.</title>
        <authorList>
            <person name="Zhang C."/>
        </authorList>
    </citation>
    <scope>NUCLEOTIDE SEQUENCE [LARGE SCALE GENOMIC DNA]</scope>
    <source>
        <strain evidence="3 4">PU5-4</strain>
    </source>
</reference>
<dbReference type="Pfam" id="PF05163">
    <property type="entry name" value="DinB"/>
    <property type="match status" value="1"/>
</dbReference>
<evidence type="ECO:0000256" key="2">
    <source>
        <dbReference type="ARBA" id="ARBA00022723"/>
    </source>
</evidence>
<dbReference type="EMBL" id="JAYLLN010000036">
    <property type="protein sequence ID" value="MEI5985879.1"/>
    <property type="molecule type" value="Genomic_DNA"/>
</dbReference>
<comment type="caution">
    <text evidence="3">The sequence shown here is derived from an EMBL/GenBank/DDBJ whole genome shotgun (WGS) entry which is preliminary data.</text>
</comment>
<accession>A0ABU8I8Y2</accession>
<dbReference type="RefSeq" id="WP_099365679.1">
    <property type="nucleotide sequence ID" value="NZ_JAYLLN010000036.1"/>
</dbReference>
<keyword evidence="4" id="KW-1185">Reference proteome</keyword>
<dbReference type="Proteomes" id="UP001363035">
    <property type="component" value="Unassembled WGS sequence"/>
</dbReference>
<dbReference type="Gene3D" id="1.20.120.450">
    <property type="entry name" value="dinb family like domain"/>
    <property type="match status" value="1"/>
</dbReference>